<dbReference type="EMBL" id="CM001441">
    <property type="protein sequence ID" value="EHQ87969.1"/>
    <property type="molecule type" value="Genomic_DNA"/>
</dbReference>
<sequence>MHDNEAQNILKGDEELIQAILTGNGERYADIVERYQTGLFRTAYYYTQNVEDARDLTQDIFIKAYNSLAAFRQGSAFSTWLYRIAVNHCIDWCRKKKPQYVEDCCLDNFCTEEDGPEDLFLQREIASEVQAAVGSLPAIYSTVLILYYFEDFSPQQIAEITDTPKRTVETRLFRGRKMLKEKLHSTPSGGEGHDMLSKPGQLAQLR</sequence>
<evidence type="ECO:0000313" key="9">
    <source>
        <dbReference type="Proteomes" id="UP000005104"/>
    </source>
</evidence>
<evidence type="ECO:0000259" key="6">
    <source>
        <dbReference type="Pfam" id="PF04542"/>
    </source>
</evidence>
<dbReference type="STRING" id="768710.DesyoDRAFT_0794"/>
<protein>
    <submittedName>
        <fullName evidence="8">RNA polymerase sigma factor, sigma-70 family</fullName>
    </submittedName>
</protein>
<dbReference type="Gene3D" id="1.10.1740.10">
    <property type="match status" value="1"/>
</dbReference>
<dbReference type="InterPro" id="IPR013249">
    <property type="entry name" value="RNA_pol_sigma70_r4_t2"/>
</dbReference>
<dbReference type="GO" id="GO:0003677">
    <property type="term" value="F:DNA binding"/>
    <property type="evidence" value="ECO:0007669"/>
    <property type="project" value="InterPro"/>
</dbReference>
<name>H5XT06_9FIRM</name>
<comment type="similarity">
    <text evidence="1">Belongs to the sigma-70 factor family. ECF subfamily.</text>
</comment>
<dbReference type="InterPro" id="IPR039425">
    <property type="entry name" value="RNA_pol_sigma-70-like"/>
</dbReference>
<evidence type="ECO:0000313" key="8">
    <source>
        <dbReference type="EMBL" id="EHQ87969.1"/>
    </source>
</evidence>
<dbReference type="Pfam" id="PF08281">
    <property type="entry name" value="Sigma70_r4_2"/>
    <property type="match status" value="1"/>
</dbReference>
<dbReference type="HOGENOM" id="CLU_047691_3_0_9"/>
<keyword evidence="3" id="KW-0731">Sigma factor</keyword>
<keyword evidence="2" id="KW-0805">Transcription regulation</keyword>
<keyword evidence="9" id="KW-1185">Reference proteome</keyword>
<feature type="domain" description="RNA polymerase sigma factor 70 region 4 type 2" evidence="7">
    <location>
        <begin position="128"/>
        <end position="179"/>
    </location>
</feature>
<dbReference type="Gene3D" id="1.10.10.10">
    <property type="entry name" value="Winged helix-like DNA-binding domain superfamily/Winged helix DNA-binding domain"/>
    <property type="match status" value="1"/>
</dbReference>
<dbReference type="AlphaFoldDB" id="H5XT06"/>
<dbReference type="PANTHER" id="PTHR43133">
    <property type="entry name" value="RNA POLYMERASE ECF-TYPE SIGMA FACTO"/>
    <property type="match status" value="1"/>
</dbReference>
<dbReference type="InterPro" id="IPR013325">
    <property type="entry name" value="RNA_pol_sigma_r2"/>
</dbReference>
<dbReference type="InterPro" id="IPR014284">
    <property type="entry name" value="RNA_pol_sigma-70_dom"/>
</dbReference>
<reference evidence="8 9" key="1">
    <citation type="submission" date="2011-11" db="EMBL/GenBank/DDBJ databases">
        <title>The Noncontiguous Finished genome of Desulfosporosinus youngiae DSM 17734.</title>
        <authorList>
            <consortium name="US DOE Joint Genome Institute (JGI-PGF)"/>
            <person name="Lucas S."/>
            <person name="Han J."/>
            <person name="Lapidus A."/>
            <person name="Cheng J.-F."/>
            <person name="Goodwin L."/>
            <person name="Pitluck S."/>
            <person name="Peters L."/>
            <person name="Ovchinnikova G."/>
            <person name="Lu M."/>
            <person name="Land M.L."/>
            <person name="Hauser L."/>
            <person name="Pester M."/>
            <person name="Spring S."/>
            <person name="Ollivier B."/>
            <person name="Rattei T."/>
            <person name="Klenk H.-P."/>
            <person name="Wagner M."/>
            <person name="Loy A."/>
            <person name="Woyke T.J."/>
        </authorList>
    </citation>
    <scope>NUCLEOTIDE SEQUENCE [LARGE SCALE GENOMIC DNA]</scope>
    <source>
        <strain evidence="8 9">DSM 17734</strain>
    </source>
</reference>
<dbReference type="Pfam" id="PF04542">
    <property type="entry name" value="Sigma70_r2"/>
    <property type="match status" value="1"/>
</dbReference>
<evidence type="ECO:0000256" key="5">
    <source>
        <dbReference type="SAM" id="MobiDB-lite"/>
    </source>
</evidence>
<dbReference type="GO" id="GO:0016987">
    <property type="term" value="F:sigma factor activity"/>
    <property type="evidence" value="ECO:0007669"/>
    <property type="project" value="UniProtKB-KW"/>
</dbReference>
<dbReference type="Proteomes" id="UP000005104">
    <property type="component" value="Chromosome"/>
</dbReference>
<dbReference type="SUPFAM" id="SSF88659">
    <property type="entry name" value="Sigma3 and sigma4 domains of RNA polymerase sigma factors"/>
    <property type="match status" value="1"/>
</dbReference>
<dbReference type="SUPFAM" id="SSF88946">
    <property type="entry name" value="Sigma2 domain of RNA polymerase sigma factors"/>
    <property type="match status" value="1"/>
</dbReference>
<organism evidence="8 9">
    <name type="scientific">Desulfosporosinus youngiae DSM 17734</name>
    <dbReference type="NCBI Taxonomy" id="768710"/>
    <lineage>
        <taxon>Bacteria</taxon>
        <taxon>Bacillati</taxon>
        <taxon>Bacillota</taxon>
        <taxon>Clostridia</taxon>
        <taxon>Eubacteriales</taxon>
        <taxon>Desulfitobacteriaceae</taxon>
        <taxon>Desulfosporosinus</taxon>
    </lineage>
</organism>
<dbReference type="OrthoDB" id="9784984at2"/>
<evidence type="ECO:0000256" key="4">
    <source>
        <dbReference type="ARBA" id="ARBA00023163"/>
    </source>
</evidence>
<proteinExistence type="inferred from homology"/>
<dbReference type="InterPro" id="IPR007627">
    <property type="entry name" value="RNA_pol_sigma70_r2"/>
</dbReference>
<evidence type="ECO:0000259" key="7">
    <source>
        <dbReference type="Pfam" id="PF08281"/>
    </source>
</evidence>
<evidence type="ECO:0000256" key="2">
    <source>
        <dbReference type="ARBA" id="ARBA00023015"/>
    </source>
</evidence>
<dbReference type="GO" id="GO:0006352">
    <property type="term" value="P:DNA-templated transcription initiation"/>
    <property type="evidence" value="ECO:0007669"/>
    <property type="project" value="InterPro"/>
</dbReference>
<dbReference type="NCBIfam" id="TIGR02937">
    <property type="entry name" value="sigma70-ECF"/>
    <property type="match status" value="1"/>
</dbReference>
<accession>H5XT06</accession>
<gene>
    <name evidence="8" type="ORF">DesyoDRAFT_0794</name>
</gene>
<evidence type="ECO:0000256" key="1">
    <source>
        <dbReference type="ARBA" id="ARBA00010641"/>
    </source>
</evidence>
<dbReference type="PANTHER" id="PTHR43133:SF51">
    <property type="entry name" value="RNA POLYMERASE SIGMA FACTOR"/>
    <property type="match status" value="1"/>
</dbReference>
<evidence type="ECO:0000256" key="3">
    <source>
        <dbReference type="ARBA" id="ARBA00023082"/>
    </source>
</evidence>
<dbReference type="CDD" id="cd06171">
    <property type="entry name" value="Sigma70_r4"/>
    <property type="match status" value="1"/>
</dbReference>
<dbReference type="eggNOG" id="COG1595">
    <property type="taxonomic scope" value="Bacteria"/>
</dbReference>
<dbReference type="InterPro" id="IPR013324">
    <property type="entry name" value="RNA_pol_sigma_r3/r4-like"/>
</dbReference>
<keyword evidence="4" id="KW-0804">Transcription</keyword>
<dbReference type="RefSeq" id="WP_007779656.1">
    <property type="nucleotide sequence ID" value="NZ_CM001441.1"/>
</dbReference>
<dbReference type="InterPro" id="IPR036388">
    <property type="entry name" value="WH-like_DNA-bd_sf"/>
</dbReference>
<feature type="region of interest" description="Disordered" evidence="5">
    <location>
        <begin position="183"/>
        <end position="206"/>
    </location>
</feature>
<feature type="domain" description="RNA polymerase sigma-70 region 2" evidence="6">
    <location>
        <begin position="31"/>
        <end position="97"/>
    </location>
</feature>